<protein>
    <submittedName>
        <fullName evidence="2">Integrase core domain-containing protein</fullName>
    </submittedName>
</protein>
<dbReference type="InterPro" id="IPR051917">
    <property type="entry name" value="Transposase-Integrase"/>
</dbReference>
<dbReference type="PANTHER" id="PTHR10948">
    <property type="entry name" value="TRANSPOSASE"/>
    <property type="match status" value="1"/>
</dbReference>
<dbReference type="InterPro" id="IPR036397">
    <property type="entry name" value="RNaseH_sf"/>
</dbReference>
<dbReference type="SUPFAM" id="SSF53098">
    <property type="entry name" value="Ribonuclease H-like"/>
    <property type="match status" value="1"/>
</dbReference>
<dbReference type="GO" id="GO:0032196">
    <property type="term" value="P:transposition"/>
    <property type="evidence" value="ECO:0007669"/>
    <property type="project" value="TreeGrafter"/>
</dbReference>
<reference evidence="2 3" key="1">
    <citation type="submission" date="2016-10" db="EMBL/GenBank/DDBJ databases">
        <authorList>
            <person name="de Groot N.N."/>
        </authorList>
    </citation>
    <scope>NUCLEOTIDE SEQUENCE [LARGE SCALE GENOMIC DNA]</scope>
    <source>
        <strain evidence="2 3">DSM 17813</strain>
    </source>
</reference>
<dbReference type="GO" id="GO:0015074">
    <property type="term" value="P:DNA integration"/>
    <property type="evidence" value="ECO:0007669"/>
    <property type="project" value="InterPro"/>
</dbReference>
<dbReference type="PROSITE" id="PS50994">
    <property type="entry name" value="INTEGRASE"/>
    <property type="match status" value="1"/>
</dbReference>
<dbReference type="InterPro" id="IPR012337">
    <property type="entry name" value="RNaseH-like_sf"/>
</dbReference>
<organism evidence="2 3">
    <name type="scientific">Geoalkalibacter ferrihydriticus</name>
    <dbReference type="NCBI Taxonomy" id="392333"/>
    <lineage>
        <taxon>Bacteria</taxon>
        <taxon>Pseudomonadati</taxon>
        <taxon>Thermodesulfobacteriota</taxon>
        <taxon>Desulfuromonadia</taxon>
        <taxon>Desulfuromonadales</taxon>
        <taxon>Geoalkalibacteraceae</taxon>
        <taxon>Geoalkalibacter</taxon>
    </lineage>
</organism>
<dbReference type="NCBIfam" id="NF033563">
    <property type="entry name" value="transpos_IS30"/>
    <property type="match status" value="1"/>
</dbReference>
<dbReference type="InterPro" id="IPR001584">
    <property type="entry name" value="Integrase_cat-core"/>
</dbReference>
<dbReference type="GO" id="GO:0005829">
    <property type="term" value="C:cytosol"/>
    <property type="evidence" value="ECO:0007669"/>
    <property type="project" value="TreeGrafter"/>
</dbReference>
<dbReference type="EMBL" id="FNGU01000011">
    <property type="protein sequence ID" value="SDM84066.1"/>
    <property type="molecule type" value="Genomic_DNA"/>
</dbReference>
<name>A0A1G9WIS0_9BACT</name>
<feature type="domain" description="Integrase catalytic" evidence="1">
    <location>
        <begin position="44"/>
        <end position="205"/>
    </location>
</feature>
<dbReference type="GO" id="GO:0003676">
    <property type="term" value="F:nucleic acid binding"/>
    <property type="evidence" value="ECO:0007669"/>
    <property type="project" value="InterPro"/>
</dbReference>
<proteinExistence type="predicted"/>
<dbReference type="Gene3D" id="3.30.420.10">
    <property type="entry name" value="Ribonuclease H-like superfamily/Ribonuclease H"/>
    <property type="match status" value="1"/>
</dbReference>
<dbReference type="GO" id="GO:0004803">
    <property type="term" value="F:transposase activity"/>
    <property type="evidence" value="ECO:0007669"/>
    <property type="project" value="TreeGrafter"/>
</dbReference>
<gene>
    <name evidence="2" type="ORF">SAMN05660860_03249</name>
</gene>
<accession>A0A1G9WIS0</accession>
<evidence type="ECO:0000313" key="3">
    <source>
        <dbReference type="Proteomes" id="UP000182146"/>
    </source>
</evidence>
<sequence length="212" mass="23020">MAGICTATCTATCTAACAAKNRVKSAMVALIDADSGQIKGRVSIDGRPDIVNQRSRIGGWEVDTVVGKRGAAALVSLVERKSRLSVIAKVASQSAQNVEDAIVTQPKPLASEGQTLTYDNGKDFAYHQRIGEDLDASGYFAHPYHSWERDLNENTNGLIRQYFPKGQNLAAVSDAEVWAVMEKLNNRPRKCHGFKTPNQVFFGIDPPIELAN</sequence>
<evidence type="ECO:0000259" key="1">
    <source>
        <dbReference type="PROSITE" id="PS50994"/>
    </source>
</evidence>
<dbReference type="AlphaFoldDB" id="A0A1G9WIS0"/>
<dbReference type="PANTHER" id="PTHR10948:SF23">
    <property type="entry name" value="TRANSPOSASE INSI FOR INSERTION SEQUENCE ELEMENT IS30A-RELATED"/>
    <property type="match status" value="1"/>
</dbReference>
<dbReference type="InterPro" id="IPR053392">
    <property type="entry name" value="Transposase_IS30-like"/>
</dbReference>
<dbReference type="Proteomes" id="UP000182146">
    <property type="component" value="Unassembled WGS sequence"/>
</dbReference>
<evidence type="ECO:0000313" key="2">
    <source>
        <dbReference type="EMBL" id="SDM84066.1"/>
    </source>
</evidence>